<feature type="transmembrane region" description="Helical" evidence="1">
    <location>
        <begin position="37"/>
        <end position="61"/>
    </location>
</feature>
<reference evidence="2" key="1">
    <citation type="journal article" date="2020" name="mSystems">
        <title>Genome- and Community-Level Interaction Insights into Carbon Utilization and Element Cycling Functions of Hydrothermarchaeota in Hydrothermal Sediment.</title>
        <authorList>
            <person name="Zhou Z."/>
            <person name="Liu Y."/>
            <person name="Xu W."/>
            <person name="Pan J."/>
            <person name="Luo Z.H."/>
            <person name="Li M."/>
        </authorList>
    </citation>
    <scope>NUCLEOTIDE SEQUENCE [LARGE SCALE GENOMIC DNA]</scope>
    <source>
        <strain evidence="2">SpSt-468</strain>
    </source>
</reference>
<feature type="transmembrane region" description="Helical" evidence="1">
    <location>
        <begin position="12"/>
        <end position="31"/>
    </location>
</feature>
<dbReference type="EMBL" id="DSTX01000013">
    <property type="protein sequence ID" value="HFK21207.1"/>
    <property type="molecule type" value="Genomic_DNA"/>
</dbReference>
<name>A0A7C3J510_9CREN</name>
<feature type="transmembrane region" description="Helical" evidence="1">
    <location>
        <begin position="68"/>
        <end position="88"/>
    </location>
</feature>
<organism evidence="2">
    <name type="scientific">Candidatus Methanomethylicus mesodigestus</name>
    <dbReference type="NCBI Taxonomy" id="1867258"/>
    <lineage>
        <taxon>Archaea</taxon>
        <taxon>Thermoproteota</taxon>
        <taxon>Methanosuratincolia</taxon>
        <taxon>Candidatus Methanomethylicales</taxon>
        <taxon>Candidatus Methanomethylicaceae</taxon>
        <taxon>Candidatus Methanomethylicus</taxon>
    </lineage>
</organism>
<evidence type="ECO:0000313" key="2">
    <source>
        <dbReference type="EMBL" id="HFK21207.1"/>
    </source>
</evidence>
<gene>
    <name evidence="2" type="ORF">ENS19_08045</name>
</gene>
<evidence type="ECO:0000256" key="1">
    <source>
        <dbReference type="SAM" id="Phobius"/>
    </source>
</evidence>
<keyword evidence="1" id="KW-0472">Membrane</keyword>
<accession>A0A7C3J510</accession>
<comment type="caution">
    <text evidence="2">The sequence shown here is derived from an EMBL/GenBank/DDBJ whole genome shotgun (WGS) entry which is preliminary data.</text>
</comment>
<proteinExistence type="predicted"/>
<keyword evidence="1" id="KW-0812">Transmembrane</keyword>
<dbReference type="AlphaFoldDB" id="A0A7C3J510"/>
<protein>
    <submittedName>
        <fullName evidence="2">Uncharacterized protein</fullName>
    </submittedName>
</protein>
<sequence length="124" mass="13965">MVQEQLQKGKPFEIKALVAIEAFAGINYLLYLSGFMVSINAFLLLPLAMAAISFFIAYGLWKLLKVAWYLSFLFSIVGLSLGLIVVLMTGFTETNMLQNVPRLLLDALTIFLLTRADVRKIFRI</sequence>
<keyword evidence="1" id="KW-1133">Transmembrane helix</keyword>